<evidence type="ECO:0000313" key="2">
    <source>
        <dbReference type="EMBL" id="VFK46181.1"/>
    </source>
</evidence>
<dbReference type="EMBL" id="CAADFU010000068">
    <property type="protein sequence ID" value="VFK46181.1"/>
    <property type="molecule type" value="Genomic_DNA"/>
</dbReference>
<gene>
    <name evidence="2" type="ORF">BECKSD772E_GA0070983_10689</name>
    <name evidence="1" type="ORF">BECKSD772F_GA0070984_10699</name>
</gene>
<sequence length="108" mass="12712">MTETRQSPFVDQGNGVCLDFRVPTPTHWLIVFGISFDLVRQPVQLRYCWNADRFQHIVPFLVSLLQVSFDWYVIDSLSWPEEADWMIINCSEGIAWMKLILRSLHRAL</sequence>
<accession>A0A450YGQ5</accession>
<reference evidence="1" key="1">
    <citation type="submission" date="2019-02" db="EMBL/GenBank/DDBJ databases">
        <authorList>
            <person name="Gruber-Vodicka R. H."/>
            <person name="Seah K. B. B."/>
        </authorList>
    </citation>
    <scope>NUCLEOTIDE SEQUENCE</scope>
    <source>
        <strain evidence="2">BECK_S1320</strain>
        <strain evidence="1">BECK_S1321</strain>
    </source>
</reference>
<evidence type="ECO:0000313" key="1">
    <source>
        <dbReference type="EMBL" id="VFK40736.1"/>
    </source>
</evidence>
<dbReference type="EMBL" id="CAADFR010000069">
    <property type="protein sequence ID" value="VFK40736.1"/>
    <property type="molecule type" value="Genomic_DNA"/>
</dbReference>
<organism evidence="1">
    <name type="scientific">Candidatus Kentrum sp. SD</name>
    <dbReference type="NCBI Taxonomy" id="2126332"/>
    <lineage>
        <taxon>Bacteria</taxon>
        <taxon>Pseudomonadati</taxon>
        <taxon>Pseudomonadota</taxon>
        <taxon>Gammaproteobacteria</taxon>
        <taxon>Candidatus Kentrum</taxon>
    </lineage>
</organism>
<name>A0A450YGQ5_9GAMM</name>
<dbReference type="AlphaFoldDB" id="A0A450YGQ5"/>
<protein>
    <submittedName>
        <fullName evidence="1">Uncharacterized protein</fullName>
    </submittedName>
</protein>
<proteinExistence type="predicted"/>